<dbReference type="EMBL" id="CP019343">
    <property type="protein sequence ID" value="ARN73454.1"/>
    <property type="molecule type" value="Genomic_DNA"/>
</dbReference>
<keyword evidence="18" id="KW-1185">Reference proteome</keyword>
<dbReference type="InterPro" id="IPR009100">
    <property type="entry name" value="AcylCoA_DH/oxidase_NM_dom_sf"/>
</dbReference>
<evidence type="ECO:0000259" key="14">
    <source>
        <dbReference type="Pfam" id="PF02770"/>
    </source>
</evidence>
<dbReference type="Pfam" id="PF02770">
    <property type="entry name" value="Acyl-CoA_dh_M"/>
    <property type="match status" value="1"/>
</dbReference>
<keyword evidence="4" id="KW-0547">Nucleotide-binding</keyword>
<dbReference type="SUPFAM" id="SSF47203">
    <property type="entry name" value="Acyl-CoA dehydrogenase C-terminal domain-like"/>
    <property type="match status" value="1"/>
</dbReference>
<dbReference type="GO" id="GO:0005737">
    <property type="term" value="C:cytoplasm"/>
    <property type="evidence" value="ECO:0007669"/>
    <property type="project" value="UniProtKB-SubCell"/>
</dbReference>
<dbReference type="InterPro" id="IPR046373">
    <property type="entry name" value="Acyl-CoA_Oxase/DH_mid-dom_sf"/>
</dbReference>
<dbReference type="RefSeq" id="WP_085757567.1">
    <property type="nucleotide sequence ID" value="NZ_CP019343.1"/>
</dbReference>
<dbReference type="STRING" id="716816.BST96_04590"/>
<dbReference type="GO" id="GO:0050660">
    <property type="term" value="F:flavin adenine dinucleotide binding"/>
    <property type="evidence" value="ECO:0007669"/>
    <property type="project" value="InterPro"/>
</dbReference>
<feature type="domain" description="Acyl-CoA dehydrogenase C-terminal" evidence="16">
    <location>
        <begin position="274"/>
        <end position="392"/>
    </location>
</feature>
<keyword evidence="5" id="KW-0560">Oxidoreductase</keyword>
<evidence type="ECO:0000256" key="9">
    <source>
        <dbReference type="ARBA" id="ARBA00034328"/>
    </source>
</evidence>
<dbReference type="Proteomes" id="UP000193450">
    <property type="component" value="Chromosome"/>
</dbReference>
<dbReference type="EC" id="1.14.14.21" evidence="9"/>
<feature type="domain" description="Acyl-CoA oxidase/dehydrogenase middle" evidence="14">
    <location>
        <begin position="147"/>
        <end position="240"/>
    </location>
</feature>
<dbReference type="Gene3D" id="1.10.540.10">
    <property type="entry name" value="Acyl-CoA dehydrogenase/oxidase, N-terminal domain"/>
    <property type="match status" value="1"/>
</dbReference>
<dbReference type="Gene3D" id="1.20.140.10">
    <property type="entry name" value="Butyryl-CoA Dehydrogenase, subunit A, domain 3"/>
    <property type="match status" value="1"/>
</dbReference>
<name>A0A1X9N8P0_9GAMM</name>
<protein>
    <recommendedName>
        <fullName evidence="10">Dibenzothiophene monooxygenase</fullName>
        <ecNumber evidence="9">1.14.14.21</ecNumber>
    </recommendedName>
</protein>
<keyword evidence="3" id="KW-0288">FMN</keyword>
<gene>
    <name evidence="17" type="ORF">BST96_04590</name>
</gene>
<dbReference type="Pfam" id="PF08028">
    <property type="entry name" value="Acyl-CoA_dh_2"/>
    <property type="match status" value="1"/>
</dbReference>
<comment type="catalytic activity">
    <reaction evidence="12">
        <text>dibenzothiophene 5-oxide + FMNH2 + O2 = dibenzothiophene 5,5-dioxide + FMN + H2O + H(+)</text>
        <dbReference type="Rhea" id="RHEA:49080"/>
        <dbReference type="ChEBI" id="CHEBI:15377"/>
        <dbReference type="ChEBI" id="CHEBI:15378"/>
        <dbReference type="ChEBI" id="CHEBI:15379"/>
        <dbReference type="ChEBI" id="CHEBI:23683"/>
        <dbReference type="ChEBI" id="CHEBI:57618"/>
        <dbReference type="ChEBI" id="CHEBI:58210"/>
        <dbReference type="ChEBI" id="CHEBI:90356"/>
    </reaction>
</comment>
<dbReference type="GO" id="GO:0004497">
    <property type="term" value="F:monooxygenase activity"/>
    <property type="evidence" value="ECO:0007669"/>
    <property type="project" value="UniProtKB-KW"/>
</dbReference>
<evidence type="ECO:0000256" key="10">
    <source>
        <dbReference type="ARBA" id="ARBA00034345"/>
    </source>
</evidence>
<dbReference type="Gene3D" id="2.40.110.10">
    <property type="entry name" value="Butyryl-CoA Dehydrogenase, subunit A, domain 2"/>
    <property type="match status" value="1"/>
</dbReference>
<keyword evidence="2" id="KW-0285">Flavoprotein</keyword>
<evidence type="ECO:0000256" key="8">
    <source>
        <dbReference type="ARBA" id="ARBA00034317"/>
    </source>
</evidence>
<evidence type="ECO:0000259" key="15">
    <source>
        <dbReference type="Pfam" id="PF02771"/>
    </source>
</evidence>
<dbReference type="PANTHER" id="PTHR43884">
    <property type="entry name" value="ACYL-COA DEHYDROGENASE"/>
    <property type="match status" value="1"/>
</dbReference>
<evidence type="ECO:0000313" key="17">
    <source>
        <dbReference type="EMBL" id="ARN73454.1"/>
    </source>
</evidence>
<accession>A0A1X9N8P0</accession>
<organism evidence="17 18">
    <name type="scientific">Oceanicoccus sagamiensis</name>
    <dbReference type="NCBI Taxonomy" id="716816"/>
    <lineage>
        <taxon>Bacteria</taxon>
        <taxon>Pseudomonadati</taxon>
        <taxon>Pseudomonadota</taxon>
        <taxon>Gammaproteobacteria</taxon>
        <taxon>Cellvibrionales</taxon>
        <taxon>Spongiibacteraceae</taxon>
        <taxon>Oceanicoccus</taxon>
    </lineage>
</organism>
<dbReference type="PIRSF" id="PIRSF016578">
    <property type="entry name" value="HsaA"/>
    <property type="match status" value="1"/>
</dbReference>
<dbReference type="InterPro" id="IPR013107">
    <property type="entry name" value="Acyl-CoA_DH_C"/>
</dbReference>
<dbReference type="AlphaFoldDB" id="A0A1X9N8P0"/>
<dbReference type="KEGG" id="osg:BST96_04590"/>
<evidence type="ECO:0000256" key="6">
    <source>
        <dbReference type="ARBA" id="ARBA00023033"/>
    </source>
</evidence>
<comment type="catalytic activity">
    <reaction evidence="13">
        <text>dibenzothiophene + 2 FMNH2 + 2 O2 = dibenzothiophene 5,5-dioxide + 2 FMN + 2 H2O + 2 H(+)</text>
        <dbReference type="Rhea" id="RHEA:49072"/>
        <dbReference type="ChEBI" id="CHEBI:15377"/>
        <dbReference type="ChEBI" id="CHEBI:15378"/>
        <dbReference type="ChEBI" id="CHEBI:15379"/>
        <dbReference type="ChEBI" id="CHEBI:23681"/>
        <dbReference type="ChEBI" id="CHEBI:57618"/>
        <dbReference type="ChEBI" id="CHEBI:58210"/>
        <dbReference type="ChEBI" id="CHEBI:90356"/>
        <dbReference type="EC" id="1.14.14.21"/>
    </reaction>
</comment>
<dbReference type="PANTHER" id="PTHR43884:SF12">
    <property type="entry name" value="ISOVALERYL-COA DEHYDROGENASE, MITOCHONDRIAL-RELATED"/>
    <property type="match status" value="1"/>
</dbReference>
<evidence type="ECO:0000256" key="5">
    <source>
        <dbReference type="ARBA" id="ARBA00023002"/>
    </source>
</evidence>
<feature type="domain" description="Acyl-CoA dehydrogenase/oxidase N-terminal" evidence="15">
    <location>
        <begin position="15"/>
        <end position="99"/>
    </location>
</feature>
<reference evidence="17 18" key="1">
    <citation type="submission" date="2016-11" db="EMBL/GenBank/DDBJ databases">
        <title>Trade-off between light-utilization and light-protection in marine flavobacteria.</title>
        <authorList>
            <person name="Kumagai Y."/>
        </authorList>
    </citation>
    <scope>NUCLEOTIDE SEQUENCE [LARGE SCALE GENOMIC DNA]</scope>
    <source>
        <strain evidence="17 18">NBRC 107125</strain>
    </source>
</reference>
<evidence type="ECO:0000313" key="18">
    <source>
        <dbReference type="Proteomes" id="UP000193450"/>
    </source>
</evidence>
<evidence type="ECO:0000259" key="16">
    <source>
        <dbReference type="Pfam" id="PF08028"/>
    </source>
</evidence>
<evidence type="ECO:0000256" key="4">
    <source>
        <dbReference type="ARBA" id="ARBA00022741"/>
    </source>
</evidence>
<dbReference type="InterPro" id="IPR006091">
    <property type="entry name" value="Acyl-CoA_Oxase/DH_mid-dom"/>
</dbReference>
<dbReference type="Pfam" id="PF02771">
    <property type="entry name" value="Acyl-CoA_dh_N"/>
    <property type="match status" value="1"/>
</dbReference>
<dbReference type="SUPFAM" id="SSF56645">
    <property type="entry name" value="Acyl-CoA dehydrogenase NM domain-like"/>
    <property type="match status" value="1"/>
</dbReference>
<comment type="subcellular location">
    <subcellularLocation>
        <location evidence="1">Cytoplasm</location>
    </subcellularLocation>
</comment>
<comment type="similarity">
    <text evidence="8">Belongs to the DszC flavin monooxygenase family.</text>
</comment>
<comment type="pathway">
    <text evidence="7">Sulfur metabolism; dibenzothiophene degradation.</text>
</comment>
<evidence type="ECO:0000256" key="12">
    <source>
        <dbReference type="ARBA" id="ARBA00048445"/>
    </source>
</evidence>
<evidence type="ECO:0000256" key="13">
    <source>
        <dbReference type="ARBA" id="ARBA00049456"/>
    </source>
</evidence>
<dbReference type="InterPro" id="IPR037069">
    <property type="entry name" value="AcylCoA_DH/ox_N_sf"/>
</dbReference>
<dbReference type="OrthoDB" id="7316074at2"/>
<dbReference type="GO" id="GO:0003995">
    <property type="term" value="F:acyl-CoA dehydrogenase activity"/>
    <property type="evidence" value="ECO:0007669"/>
    <property type="project" value="TreeGrafter"/>
</dbReference>
<evidence type="ECO:0000256" key="2">
    <source>
        <dbReference type="ARBA" id="ARBA00022630"/>
    </source>
</evidence>
<comment type="catalytic activity">
    <reaction evidence="11">
        <text>dibenzothiophene + FMNH2 + O2 = dibenzothiophene 5-oxide + FMN + H2O + H(+)</text>
        <dbReference type="Rhea" id="RHEA:49076"/>
        <dbReference type="ChEBI" id="CHEBI:15377"/>
        <dbReference type="ChEBI" id="CHEBI:15378"/>
        <dbReference type="ChEBI" id="CHEBI:15379"/>
        <dbReference type="ChEBI" id="CHEBI:23681"/>
        <dbReference type="ChEBI" id="CHEBI:23683"/>
        <dbReference type="ChEBI" id="CHEBI:57618"/>
        <dbReference type="ChEBI" id="CHEBI:58210"/>
    </reaction>
</comment>
<evidence type="ECO:0000256" key="1">
    <source>
        <dbReference type="ARBA" id="ARBA00004496"/>
    </source>
</evidence>
<dbReference type="InterPro" id="IPR013786">
    <property type="entry name" value="AcylCoA_DH/ox_N"/>
</dbReference>
<evidence type="ECO:0000256" key="11">
    <source>
        <dbReference type="ARBA" id="ARBA00047859"/>
    </source>
</evidence>
<keyword evidence="6" id="KW-0503">Monooxygenase</keyword>
<evidence type="ECO:0000256" key="7">
    <source>
        <dbReference type="ARBA" id="ARBA00034307"/>
    </source>
</evidence>
<sequence length="425" mass="45773">MTKLTGEYYVEDLSAEEREIQQIVEGVLPSLAEQAIEVDRSAEFHRPHVGTLAEAGLMGLMVPKEYGGLGGGLRDLCASVFAIATACPSTAMAYFFQCSSTSRGVLLLKAIEAGLFENKDDEAKAKAWAEKLLRLIGEGKNWTGNFTSEGAKSEKAKLTIETVAKKVDGGYILNGVKSFACAYDVANYYLVTASLEGTDDAGGLCTFIIDSQGEGLDRRIKWDAMGLRGSATDGLVMKDVFVPDDMSLAVPGAFVKSMSMSRGSFVGNQVAGPAVYLGVAHSIYEQTKVHLRKKTYKDTGATYATNPVYQSIFGDMMKDYHTAVLFMRRQLDLETSEPPILPKEEVVKLWRLNKGIIAEAAYGVAQGALKISGTSGTLGTAPQSRALRDIGMALVQGFSPEMGKFDAAKTELLEQAEAQFAGVKK</sequence>
<dbReference type="InterPro" id="IPR036250">
    <property type="entry name" value="AcylCo_DH-like_C"/>
</dbReference>
<proteinExistence type="inferred from homology"/>
<evidence type="ECO:0000256" key="3">
    <source>
        <dbReference type="ARBA" id="ARBA00022643"/>
    </source>
</evidence>